<evidence type="ECO:0000313" key="18">
    <source>
        <dbReference type="Proteomes" id="UP000095401"/>
    </source>
</evidence>
<dbReference type="GO" id="GO:0071973">
    <property type="term" value="P:bacterial-type flagellum-dependent cell motility"/>
    <property type="evidence" value="ECO:0007669"/>
    <property type="project" value="InterPro"/>
</dbReference>
<evidence type="ECO:0000256" key="7">
    <source>
        <dbReference type="ARBA" id="ARBA00022692"/>
    </source>
</evidence>
<dbReference type="InterPro" id="IPR000067">
    <property type="entry name" value="FlgMring_FliF"/>
</dbReference>
<comment type="similarity">
    <text evidence="4 12">Belongs to the FliF family.</text>
</comment>
<comment type="subcellular location">
    <subcellularLocation>
        <location evidence="2 12">Bacterial flagellum basal body</location>
    </subcellularLocation>
    <subcellularLocation>
        <location evidence="3">Cell membrane</location>
        <topology evidence="3">Multi-pass membrane protein</topology>
    </subcellularLocation>
</comment>
<reference evidence="18" key="1">
    <citation type="submission" date="2016-09" db="EMBL/GenBank/DDBJ databases">
        <title>Acidihalobacter prosperus F5.</title>
        <authorList>
            <person name="Khaleque H.N."/>
            <person name="Ramsay J.P."/>
            <person name="Kaksonen A.H."/>
            <person name="Boxall N.J."/>
            <person name="Watkin E.L.J."/>
        </authorList>
    </citation>
    <scope>NUCLEOTIDE SEQUENCE [LARGE SCALE GENOMIC DNA]</scope>
    <source>
        <strain evidence="18">F5</strain>
    </source>
</reference>
<dbReference type="PANTHER" id="PTHR30046:SF0">
    <property type="entry name" value="FLAGELLAR M-RING PROTEIN"/>
    <property type="match status" value="1"/>
</dbReference>
<dbReference type="Proteomes" id="UP000095401">
    <property type="component" value="Chromosome"/>
</dbReference>
<dbReference type="NCBIfam" id="TIGR00206">
    <property type="entry name" value="fliF"/>
    <property type="match status" value="1"/>
</dbReference>
<gene>
    <name evidence="17" type="ORF">BI364_11355</name>
</gene>
<accession>A0A1D8ITH8</accession>
<evidence type="ECO:0000256" key="12">
    <source>
        <dbReference type="PIRNR" id="PIRNR004862"/>
    </source>
</evidence>
<keyword evidence="7 14" id="KW-0812">Transmembrane</keyword>
<feature type="transmembrane region" description="Helical" evidence="14">
    <location>
        <begin position="21"/>
        <end position="41"/>
    </location>
</feature>
<keyword evidence="10 12" id="KW-0975">Bacterial flagellum</keyword>
<evidence type="ECO:0000256" key="1">
    <source>
        <dbReference type="ARBA" id="ARBA00003820"/>
    </source>
</evidence>
<evidence type="ECO:0000259" key="16">
    <source>
        <dbReference type="Pfam" id="PF08345"/>
    </source>
</evidence>
<feature type="compositionally biased region" description="Gly residues" evidence="13">
    <location>
        <begin position="503"/>
        <end position="513"/>
    </location>
</feature>
<dbReference type="GO" id="GO:0005886">
    <property type="term" value="C:plasma membrane"/>
    <property type="evidence" value="ECO:0007669"/>
    <property type="project" value="UniProtKB-SubCell"/>
</dbReference>
<dbReference type="Gene3D" id="3.30.300.30">
    <property type="match status" value="1"/>
</dbReference>
<keyword evidence="6" id="KW-1003">Cell membrane</keyword>
<evidence type="ECO:0000256" key="3">
    <source>
        <dbReference type="ARBA" id="ARBA00004651"/>
    </source>
</evidence>
<dbReference type="Pfam" id="PF01514">
    <property type="entry name" value="YscJ_FliF"/>
    <property type="match status" value="1"/>
</dbReference>
<evidence type="ECO:0000256" key="6">
    <source>
        <dbReference type="ARBA" id="ARBA00022475"/>
    </source>
</evidence>
<keyword evidence="18" id="KW-1185">Reference proteome</keyword>
<keyword evidence="17" id="KW-0282">Flagellum</keyword>
<dbReference type="AlphaFoldDB" id="A0A1D8ITH8"/>
<name>A0A1D8ITH8_9GAMM</name>
<dbReference type="PIRSF" id="PIRSF004862">
    <property type="entry name" value="FliF"/>
    <property type="match status" value="1"/>
</dbReference>
<dbReference type="Pfam" id="PF08345">
    <property type="entry name" value="YscJ_FliF_C"/>
    <property type="match status" value="1"/>
</dbReference>
<dbReference type="GO" id="GO:0009431">
    <property type="term" value="C:bacterial-type flagellum basal body, MS ring"/>
    <property type="evidence" value="ECO:0007669"/>
    <property type="project" value="InterPro"/>
</dbReference>
<dbReference type="InterPro" id="IPR045851">
    <property type="entry name" value="AMP-bd_C_sf"/>
</dbReference>
<evidence type="ECO:0000256" key="5">
    <source>
        <dbReference type="ARBA" id="ARBA00017949"/>
    </source>
</evidence>
<proteinExistence type="inferred from homology"/>
<keyword evidence="17" id="KW-0966">Cell projection</keyword>
<keyword evidence="8 14" id="KW-1133">Transmembrane helix</keyword>
<evidence type="ECO:0000256" key="4">
    <source>
        <dbReference type="ARBA" id="ARBA00007971"/>
    </source>
</evidence>
<feature type="compositionally biased region" description="Low complexity" evidence="13">
    <location>
        <begin position="325"/>
        <end position="346"/>
    </location>
</feature>
<feature type="domain" description="Flagellar M-ring N-terminal" evidence="15">
    <location>
        <begin position="43"/>
        <end position="219"/>
    </location>
</feature>
<evidence type="ECO:0000256" key="11">
    <source>
        <dbReference type="ARBA" id="ARBA00025936"/>
    </source>
</evidence>
<evidence type="ECO:0000256" key="13">
    <source>
        <dbReference type="SAM" id="MobiDB-lite"/>
    </source>
</evidence>
<evidence type="ECO:0000256" key="8">
    <source>
        <dbReference type="ARBA" id="ARBA00022989"/>
    </source>
</evidence>
<organism evidence="17 18">
    <name type="scientific">Acidihalobacter yilgarnensis</name>
    <dbReference type="NCBI Taxonomy" id="2819280"/>
    <lineage>
        <taxon>Bacteria</taxon>
        <taxon>Pseudomonadati</taxon>
        <taxon>Pseudomonadota</taxon>
        <taxon>Gammaproteobacteria</taxon>
        <taxon>Chromatiales</taxon>
        <taxon>Ectothiorhodospiraceae</taxon>
        <taxon>Acidihalobacter</taxon>
    </lineage>
</organism>
<dbReference type="EMBL" id="CP017415">
    <property type="protein sequence ID" value="AOU99697.1"/>
    <property type="molecule type" value="Genomic_DNA"/>
</dbReference>
<evidence type="ECO:0000256" key="9">
    <source>
        <dbReference type="ARBA" id="ARBA00023136"/>
    </source>
</evidence>
<dbReference type="KEGG" id="aprs:BI364_11355"/>
<feature type="domain" description="Flagellar M-ring C-terminal" evidence="16">
    <location>
        <begin position="256"/>
        <end position="438"/>
    </location>
</feature>
<dbReference type="PANTHER" id="PTHR30046">
    <property type="entry name" value="FLAGELLAR M-RING PROTEIN"/>
    <property type="match status" value="1"/>
</dbReference>
<keyword evidence="9 14" id="KW-0472">Membrane</keyword>
<evidence type="ECO:0000256" key="14">
    <source>
        <dbReference type="SAM" id="Phobius"/>
    </source>
</evidence>
<keyword evidence="17" id="KW-0969">Cilium</keyword>
<comment type="function">
    <text evidence="1 12">The M ring may be actively involved in energy transduction.</text>
</comment>
<evidence type="ECO:0000256" key="2">
    <source>
        <dbReference type="ARBA" id="ARBA00004117"/>
    </source>
</evidence>
<comment type="subunit">
    <text evidence="11">The basal body constitutes a major portion of the flagellar organelle and consists of four rings (L,P,S, and M) mounted on a central rod. The M ring is integral to the inner membrane of the cell and may be connected to the flagellar rod via the S ring. The S (supramembrane ring) lies just distal to the M ring. The L and P rings lie in the outer membrane and the periplasmic space, respectively.</text>
</comment>
<protein>
    <recommendedName>
        <fullName evidence="5 12">Flagellar M-ring protein</fullName>
    </recommendedName>
</protein>
<dbReference type="InterPro" id="IPR043427">
    <property type="entry name" value="YscJ/FliF"/>
</dbReference>
<evidence type="ECO:0000256" key="10">
    <source>
        <dbReference type="ARBA" id="ARBA00023143"/>
    </source>
</evidence>
<evidence type="ECO:0000313" key="17">
    <source>
        <dbReference type="EMBL" id="AOU99697.1"/>
    </source>
</evidence>
<dbReference type="InterPro" id="IPR006182">
    <property type="entry name" value="FliF_N_dom"/>
</dbReference>
<feature type="region of interest" description="Disordered" evidence="13">
    <location>
        <begin position="498"/>
        <end position="527"/>
    </location>
</feature>
<dbReference type="GO" id="GO:0003774">
    <property type="term" value="F:cytoskeletal motor activity"/>
    <property type="evidence" value="ECO:0007669"/>
    <property type="project" value="InterPro"/>
</dbReference>
<sequence length="561" mass="58572">MRTEALRTQFDNFSRLPALRQIGLMMGLAASVALGVAIVLWSQQPSYSLLYGDLSAKDSGQVLEALDKAGIHYRVSPTSGAIMVPAADVYRARIKLATEGLPKGTTSGFAMFDKAQGPFGASQFMETVRYNQALEQELERSIASLDSVQSTRVHLAVPKQSVFIQDSPKPSASVLLNLYPGRELSAAQVAGVVHLVASSVPGLSPQNVTVVNQHGDLLTHGGQNGPEATGSALSTAQYALTQRLDRLYAKRISAILAPIVGGGGVRAQVATDLNYALINTTSETYDPKSQVIRSEQTDDLVKRGQPSGGVPGALTNQPPPAGVPANQSANGQAANAQTAAGQAGTGAPLGPILESRKQATRNFEIDRTIQHIQKAPGAISRLSVAVVVDYQEKKGKDGKVTAVPLSTQEMANITNLVKDAVGFNAARGDTVNVINAPFKAAPAAAPMPAGPPIWEQAWFWNLLKQVAGGLAVLFLIFGVLRPVLRSLSHAPPMMAPAAAGAAAGTGGGEGEVGGMDEDRVTLSGQASGTSAYDQQLAAARSLAQSDPKRVAQVVKGWLGDE</sequence>
<dbReference type="PRINTS" id="PR01009">
    <property type="entry name" value="FLGMRINGFLIF"/>
</dbReference>
<feature type="region of interest" description="Disordered" evidence="13">
    <location>
        <begin position="299"/>
        <end position="351"/>
    </location>
</feature>
<dbReference type="InterPro" id="IPR013556">
    <property type="entry name" value="Flag_M-ring_C"/>
</dbReference>
<evidence type="ECO:0000259" key="15">
    <source>
        <dbReference type="Pfam" id="PF01514"/>
    </source>
</evidence>